<dbReference type="InterPro" id="IPR046681">
    <property type="entry name" value="DUF6551"/>
</dbReference>
<dbReference type="Pfam" id="PF20188">
    <property type="entry name" value="DUF6551"/>
    <property type="match status" value="1"/>
</dbReference>
<gene>
    <name evidence="1" type="ORF">FPPS064S07_02877</name>
</gene>
<dbReference type="Proteomes" id="UP000406184">
    <property type="component" value="Unassembled WGS sequence"/>
</dbReference>
<accession>A0A564U4H4</accession>
<dbReference type="AlphaFoldDB" id="A0A564U4H4"/>
<dbReference type="EMBL" id="CABHMY010000114">
    <property type="protein sequence ID" value="VUX14417.1"/>
    <property type="molecule type" value="Genomic_DNA"/>
</dbReference>
<evidence type="ECO:0008006" key="3">
    <source>
        <dbReference type="Google" id="ProtNLM"/>
    </source>
</evidence>
<keyword evidence="2" id="KW-1185">Reference proteome</keyword>
<reference evidence="1 2" key="1">
    <citation type="submission" date="2019-07" db="EMBL/GenBank/DDBJ databases">
        <authorList>
            <person name="Hibberd C M."/>
            <person name="Gehrig L. J."/>
            <person name="Chang H.-W."/>
            <person name="Venkatesh S."/>
        </authorList>
    </citation>
    <scope>NUCLEOTIDE SEQUENCE [LARGE SCALE GENOMIC DNA]</scope>
    <source>
        <strain evidence="1">Faecalibacterium_prausnitzii_JG_BgPS064</strain>
    </source>
</reference>
<organism evidence="1 2">
    <name type="scientific">Faecalibacterium prausnitzii</name>
    <dbReference type="NCBI Taxonomy" id="853"/>
    <lineage>
        <taxon>Bacteria</taxon>
        <taxon>Bacillati</taxon>
        <taxon>Bacillota</taxon>
        <taxon>Clostridia</taxon>
        <taxon>Eubacteriales</taxon>
        <taxon>Oscillospiraceae</taxon>
        <taxon>Faecalibacterium</taxon>
    </lineage>
</organism>
<proteinExistence type="predicted"/>
<name>A0A564U4H4_9FIRM</name>
<protein>
    <recommendedName>
        <fullName evidence="3">ParB/Sulfiredoxin domain-containing protein</fullName>
    </recommendedName>
</protein>
<sequence>MPRDTYQRALHPARVARIAKEFDERVANEPKISFRDGHYYVMDGQNTIAARKFLNGGDDLQIRCKVYFNMTEQEEALCLHSKPAFQNG</sequence>
<evidence type="ECO:0000313" key="1">
    <source>
        <dbReference type="EMBL" id="VUX14417.1"/>
    </source>
</evidence>
<evidence type="ECO:0000313" key="2">
    <source>
        <dbReference type="Proteomes" id="UP000406184"/>
    </source>
</evidence>